<dbReference type="RefSeq" id="WP_149675531.1">
    <property type="nucleotide sequence ID" value="NZ_VTUZ01000049.1"/>
</dbReference>
<keyword evidence="1" id="KW-1133">Transmembrane helix</keyword>
<dbReference type="EMBL" id="VTUZ01000049">
    <property type="protein sequence ID" value="KAA0999342.1"/>
    <property type="molecule type" value="Genomic_DNA"/>
</dbReference>
<comment type="caution">
    <text evidence="2">The sequence shown here is derived from an EMBL/GenBank/DDBJ whole genome shotgun (WGS) entry which is preliminary data.</text>
</comment>
<accession>A0A5B0G7Z3</accession>
<evidence type="ECO:0000313" key="3">
    <source>
        <dbReference type="Proteomes" id="UP000325273"/>
    </source>
</evidence>
<reference evidence="2 3" key="1">
    <citation type="submission" date="2019-08" db="EMBL/GenBank/DDBJ databases">
        <title>Paraburkholderia sp. DCY113.</title>
        <authorList>
            <person name="Kang J."/>
        </authorList>
    </citation>
    <scope>NUCLEOTIDE SEQUENCE [LARGE SCALE GENOMIC DNA]</scope>
    <source>
        <strain evidence="2 3">DCY113</strain>
    </source>
</reference>
<evidence type="ECO:0000313" key="2">
    <source>
        <dbReference type="EMBL" id="KAA0999342.1"/>
    </source>
</evidence>
<evidence type="ECO:0000256" key="1">
    <source>
        <dbReference type="SAM" id="Phobius"/>
    </source>
</evidence>
<keyword evidence="1" id="KW-0812">Transmembrane</keyword>
<proteinExistence type="predicted"/>
<name>A0A5B0G7Z3_9BURK</name>
<keyword evidence="3" id="KW-1185">Reference proteome</keyword>
<sequence length="283" mass="31668">MLQKLKAVVTSNVTALLFASATAITATTGWLGELRTASIYAVCGLISLYALTWLFFLTRDMLMVRTMAGGNLKYPVCYRKVDHDWRISEAGDFYGKYSFECQNVSASDLSVIPFDEIWINAYDKVDITTRVSADEKKFSIRESRQSLYGFALKMLSRALDVRAISWSQVVDPPIPPRDSIKYEVTISTPRTEKDAFSTEGALAGIPTNIPTQEAKLSLSAPPGFAFTFLDPIIVVDGSGQRDVQAEQQTKGPGLNPQRTLVSWELHSPKTGKRYLFRYRLERI</sequence>
<protein>
    <submittedName>
        <fullName evidence="2">Uncharacterized protein</fullName>
    </submittedName>
</protein>
<dbReference type="AlphaFoldDB" id="A0A5B0G7Z3"/>
<keyword evidence="1" id="KW-0472">Membrane</keyword>
<gene>
    <name evidence="2" type="ORF">FVF58_42000</name>
</gene>
<dbReference type="Proteomes" id="UP000325273">
    <property type="component" value="Unassembled WGS sequence"/>
</dbReference>
<organism evidence="2 3">
    <name type="scientific">Paraburkholderia panacisoli</name>
    <dbReference type="NCBI Taxonomy" id="2603818"/>
    <lineage>
        <taxon>Bacteria</taxon>
        <taxon>Pseudomonadati</taxon>
        <taxon>Pseudomonadota</taxon>
        <taxon>Betaproteobacteria</taxon>
        <taxon>Burkholderiales</taxon>
        <taxon>Burkholderiaceae</taxon>
        <taxon>Paraburkholderia</taxon>
    </lineage>
</organism>
<feature type="transmembrane region" description="Helical" evidence="1">
    <location>
        <begin position="39"/>
        <end position="57"/>
    </location>
</feature>